<proteinExistence type="predicted"/>
<keyword evidence="2" id="KW-1185">Reference proteome</keyword>
<name>A0A0D2JLH6_9BACT</name>
<dbReference type="SUPFAM" id="SSF48403">
    <property type="entry name" value="Ankyrin repeat"/>
    <property type="match status" value="1"/>
</dbReference>
<dbReference type="PROSITE" id="PS51257">
    <property type="entry name" value="PROKAR_LIPOPROTEIN"/>
    <property type="match status" value="1"/>
</dbReference>
<evidence type="ECO:0000313" key="2">
    <source>
        <dbReference type="Proteomes" id="UP000032214"/>
    </source>
</evidence>
<gene>
    <name evidence="1" type="ORF">J120_02560</name>
</gene>
<accession>A0A0D2JLH6</accession>
<dbReference type="AlphaFoldDB" id="A0A0D2JLH6"/>
<dbReference type="Proteomes" id="UP000032214">
    <property type="component" value="Unassembled WGS sequence"/>
</dbReference>
<reference evidence="1 2" key="1">
    <citation type="journal article" date="2013" name="Proc. Natl. Acad. Sci. U.S.A.">
        <title>Candidate phylum TM6 genome recovered from a hospital sink biofilm provides genomic insights into this uncultivated phylum.</title>
        <authorList>
            <person name="McLean J.S."/>
            <person name="Lombardo M.J."/>
            <person name="Badger J.H."/>
            <person name="Edlund A."/>
            <person name="Novotny M."/>
            <person name="Yee-Greenbaum J."/>
            <person name="Vyahhi N."/>
            <person name="Hall A.P."/>
            <person name="Yang Y."/>
            <person name="Dupont C.L."/>
            <person name="Ziegler M.G."/>
            <person name="Chitsaz H."/>
            <person name="Allen A.E."/>
            <person name="Yooseph S."/>
            <person name="Tesler G."/>
            <person name="Pevzner P.A."/>
            <person name="Friedman R.M."/>
            <person name="Nealson K.H."/>
            <person name="Venter J.C."/>
            <person name="Lasken R.S."/>
        </authorList>
    </citation>
    <scope>NUCLEOTIDE SEQUENCE [LARGE SCALE GENOMIC DNA]</scope>
    <source>
        <strain evidence="1 2">TM6SC1</strain>
    </source>
</reference>
<comment type="caution">
    <text evidence="1">The sequence shown here is derived from an EMBL/GenBank/DDBJ whole genome shotgun (WGS) entry which is preliminary data.</text>
</comment>
<sequence>MIRYIIVCLLVAISCNYCHFAWGGEFYRTENGKLDSQEPTSTNHVKKVIFPIPALTGKKVQLATLLDTVFDFPEVKSLEGYFECFVKGYIPDIDTFTKNWCHALNYTLNNSTIRFNIECVRWMLWKILLLADHFNFNIWPEQAFYRLFDSLFKLFLLYNIDITSFWVAYEMTPLKYAISKGNFRLCRILLQLNADTTDHLSDAVPGTPNNAFYIFYTHDYIIDIYNYYAEKGMFSVEQERELYQTLFDTRYIPRAQFVNILDKAHEQMPQPYTYTICER</sequence>
<protein>
    <submittedName>
        <fullName evidence="1">Uncharacterized protein</fullName>
    </submittedName>
</protein>
<organism evidence="1 2">
    <name type="scientific">candidate division TM6 bacterium JCVI TM6SC1</name>
    <dbReference type="NCBI Taxonomy" id="1306947"/>
    <lineage>
        <taxon>Bacteria</taxon>
        <taxon>Candidatus Babelota</taxon>
        <taxon>Vermiphilus</taxon>
    </lineage>
</organism>
<dbReference type="InterPro" id="IPR036770">
    <property type="entry name" value="Ankyrin_rpt-contain_sf"/>
</dbReference>
<evidence type="ECO:0000313" key="1">
    <source>
        <dbReference type="EMBL" id="KIX85193.1"/>
    </source>
</evidence>
<dbReference type="EMBL" id="ARQD01000002">
    <property type="protein sequence ID" value="KIX85193.1"/>
    <property type="molecule type" value="Genomic_DNA"/>
</dbReference>